<evidence type="ECO:0000313" key="11">
    <source>
        <dbReference type="EMBL" id="MBG6141036.1"/>
    </source>
</evidence>
<dbReference type="GO" id="GO:0006424">
    <property type="term" value="P:glutamyl-tRNA aminoacylation"/>
    <property type="evidence" value="ECO:0007669"/>
    <property type="project" value="UniProtKB-UniRule"/>
</dbReference>
<keyword evidence="4 8" id="KW-0547">Nucleotide-binding</keyword>
<dbReference type="Gene3D" id="3.90.800.10">
    <property type="entry name" value="Glutamyl-tRNA Synthetase, Domain 3"/>
    <property type="match status" value="1"/>
</dbReference>
<dbReference type="InterPro" id="IPR049940">
    <property type="entry name" value="GluQ/Sye"/>
</dbReference>
<keyword evidence="7 8" id="KW-0030">Aminoacyl-tRNA synthetase</keyword>
<gene>
    <name evidence="8" type="primary">gltX</name>
    <name evidence="11" type="ORF">IW245_007230</name>
</gene>
<dbReference type="SUPFAM" id="SSF48163">
    <property type="entry name" value="An anticodon-binding domain of class I aminoacyl-tRNA synthetases"/>
    <property type="match status" value="1"/>
</dbReference>
<sequence>MSDLRLRFSPSPTGTPHVGLMRTALYNWAHARHHGGKLVFRIEDTDAARDSDESYQMLLDAMSWLGLDYDEGPDLGGPYGPYRQSERSEIYRDVAAKLFEAGYAYESYSTPEEIEARHKALGRDPKLGYDGFDRNLTAEQVAAFKAEGREAVLRIRMPDEDVTWVDAVRGEVTFKAGSVPDYVIVRGNGQPLYTLTNPVDDAMMRITMISRGEDLLSSTPRQIVLFKAMMALGIAEQVPEYAHLPLVTGEGNKKLSKRDPRSNFFAYRDAGYLPEGLANYLALLGWAIAPDRDIFTMAELISAFDLHNVNSSAARFDEKKCEAINAEHVRRLDPADFADRIRAFLPESADPDLVAAAAPLIQTRITTLAQARDMLGFLFSGDDFAPDEAHAAKVLTEAARPVLEASIGVLEKVDWTTAALEEALKAALIDGLGLKPKVAFAPLRVAVTGRTVSPPLYESMELLGRETTLERLRKAL</sequence>
<organism evidence="11 12">
    <name type="scientific">Longispora fulva</name>
    <dbReference type="NCBI Taxonomy" id="619741"/>
    <lineage>
        <taxon>Bacteria</taxon>
        <taxon>Bacillati</taxon>
        <taxon>Actinomycetota</taxon>
        <taxon>Actinomycetes</taxon>
        <taxon>Micromonosporales</taxon>
        <taxon>Micromonosporaceae</taxon>
        <taxon>Longispora</taxon>
    </lineage>
</organism>
<keyword evidence="6 8" id="KW-0648">Protein biosynthesis</keyword>
<proteinExistence type="inferred from homology"/>
<evidence type="ECO:0000313" key="12">
    <source>
        <dbReference type="Proteomes" id="UP000622552"/>
    </source>
</evidence>
<dbReference type="GO" id="GO:0004818">
    <property type="term" value="F:glutamate-tRNA ligase activity"/>
    <property type="evidence" value="ECO:0007669"/>
    <property type="project" value="UniProtKB-UniRule"/>
</dbReference>
<dbReference type="InterPro" id="IPR020058">
    <property type="entry name" value="Glu/Gln-tRNA-synth_Ib_cat-dom"/>
</dbReference>
<keyword evidence="2 8" id="KW-0963">Cytoplasm</keyword>
<evidence type="ECO:0000256" key="1">
    <source>
        <dbReference type="ARBA" id="ARBA00007894"/>
    </source>
</evidence>
<dbReference type="InterPro" id="IPR014729">
    <property type="entry name" value="Rossmann-like_a/b/a_fold"/>
</dbReference>
<protein>
    <recommendedName>
        <fullName evidence="8">Glutamate--tRNA ligase</fullName>
        <ecNumber evidence="8">6.1.1.17</ecNumber>
    </recommendedName>
    <alternativeName>
        <fullName evidence="8">Glutamyl-tRNA synthetase</fullName>
        <shortName evidence="8">GluRS</shortName>
    </alternativeName>
</protein>
<dbReference type="InterPro" id="IPR033910">
    <property type="entry name" value="GluRS_core"/>
</dbReference>
<comment type="similarity">
    <text evidence="1 8">Belongs to the class-I aminoacyl-tRNA synthetase family. Glutamate--tRNA ligase type 1 subfamily.</text>
</comment>
<keyword evidence="3 8" id="KW-0436">Ligase</keyword>
<dbReference type="InterPro" id="IPR020751">
    <property type="entry name" value="aa-tRNA-synth_I_codon-bd_sub2"/>
</dbReference>
<dbReference type="GO" id="GO:0005829">
    <property type="term" value="C:cytosol"/>
    <property type="evidence" value="ECO:0007669"/>
    <property type="project" value="TreeGrafter"/>
</dbReference>
<dbReference type="GO" id="GO:0008270">
    <property type="term" value="F:zinc ion binding"/>
    <property type="evidence" value="ECO:0007669"/>
    <property type="project" value="InterPro"/>
</dbReference>
<accession>A0A8J7KP78</accession>
<dbReference type="EC" id="6.1.1.17" evidence="8"/>
<dbReference type="Proteomes" id="UP000622552">
    <property type="component" value="Unassembled WGS sequence"/>
</dbReference>
<dbReference type="Pfam" id="PF00749">
    <property type="entry name" value="tRNA-synt_1c"/>
    <property type="match status" value="1"/>
</dbReference>
<feature type="short sequence motif" description="'HIGH' region" evidence="8">
    <location>
        <begin position="10"/>
        <end position="20"/>
    </location>
</feature>
<dbReference type="PRINTS" id="PR00987">
    <property type="entry name" value="TRNASYNTHGLU"/>
</dbReference>
<comment type="subcellular location">
    <subcellularLocation>
        <location evidence="8">Cytoplasm</location>
    </subcellularLocation>
</comment>
<feature type="domain" description="Glutamyl/glutaminyl-tRNA synthetase class Ib catalytic" evidence="9">
    <location>
        <begin position="4"/>
        <end position="321"/>
    </location>
</feature>
<dbReference type="Gene3D" id="1.10.10.350">
    <property type="match status" value="1"/>
</dbReference>
<dbReference type="InterPro" id="IPR008925">
    <property type="entry name" value="aa_tRNA-synth_I_cd-bd_sf"/>
</dbReference>
<dbReference type="Gene3D" id="1.10.1160.10">
    <property type="entry name" value="Glutamyl-trna Synthetase, Domain 2"/>
    <property type="match status" value="1"/>
</dbReference>
<evidence type="ECO:0000259" key="10">
    <source>
        <dbReference type="Pfam" id="PF19269"/>
    </source>
</evidence>
<dbReference type="HAMAP" id="MF_00022">
    <property type="entry name" value="Glu_tRNA_synth_type1"/>
    <property type="match status" value="1"/>
</dbReference>
<dbReference type="AlphaFoldDB" id="A0A8J7KP78"/>
<dbReference type="InterPro" id="IPR045462">
    <property type="entry name" value="aa-tRNA-synth_I_cd-bd"/>
</dbReference>
<feature type="domain" description="Aminoacyl-tRNA synthetase class I anticodon-binding" evidence="10">
    <location>
        <begin position="337"/>
        <end position="476"/>
    </location>
</feature>
<dbReference type="SUPFAM" id="SSF52374">
    <property type="entry name" value="Nucleotidylyl transferase"/>
    <property type="match status" value="1"/>
</dbReference>
<evidence type="ECO:0000256" key="3">
    <source>
        <dbReference type="ARBA" id="ARBA00022598"/>
    </source>
</evidence>
<dbReference type="PANTHER" id="PTHR43311:SF2">
    <property type="entry name" value="GLUTAMATE--TRNA LIGASE, MITOCHONDRIAL-RELATED"/>
    <property type="match status" value="1"/>
</dbReference>
<dbReference type="CDD" id="cd00808">
    <property type="entry name" value="GluRS_core"/>
    <property type="match status" value="1"/>
</dbReference>
<evidence type="ECO:0000256" key="4">
    <source>
        <dbReference type="ARBA" id="ARBA00022741"/>
    </source>
</evidence>
<feature type="binding site" evidence="8">
    <location>
        <position position="257"/>
    </location>
    <ligand>
        <name>ATP</name>
        <dbReference type="ChEBI" id="CHEBI:30616"/>
    </ligand>
</feature>
<dbReference type="InterPro" id="IPR020061">
    <property type="entry name" value="Glu_tRNA_lig_a-bdl"/>
</dbReference>
<dbReference type="Gene3D" id="1.10.8.70">
    <property type="entry name" value="Glutamate-tRNA synthetase, class I, anticodon-binding domain 1"/>
    <property type="match status" value="1"/>
</dbReference>
<dbReference type="InterPro" id="IPR020752">
    <property type="entry name" value="Glu-tRNA-synth_I_codon-bd_sub1"/>
</dbReference>
<dbReference type="GO" id="GO:0005524">
    <property type="term" value="F:ATP binding"/>
    <property type="evidence" value="ECO:0007669"/>
    <property type="project" value="UniProtKB-UniRule"/>
</dbReference>
<name>A0A8J7KP78_9ACTN</name>
<evidence type="ECO:0000256" key="8">
    <source>
        <dbReference type="HAMAP-Rule" id="MF_00022"/>
    </source>
</evidence>
<evidence type="ECO:0000256" key="2">
    <source>
        <dbReference type="ARBA" id="ARBA00022490"/>
    </source>
</evidence>
<comment type="caution">
    <text evidence="8">Lacks conserved residue(s) required for the propagation of feature annotation.</text>
</comment>
<dbReference type="InterPro" id="IPR004527">
    <property type="entry name" value="Glu-tRNA-ligase_bac/mito"/>
</dbReference>
<feature type="short sequence motif" description="'KMSKS' region" evidence="8">
    <location>
        <begin position="254"/>
        <end position="258"/>
    </location>
</feature>
<comment type="function">
    <text evidence="8">Catalyzes the attachment of glutamate to tRNA(Glu) in a two-step reaction: glutamate is first activated by ATP to form Glu-AMP and then transferred to the acceptor end of tRNA(Glu).</text>
</comment>
<keyword evidence="5 8" id="KW-0067">ATP-binding</keyword>
<evidence type="ECO:0000256" key="6">
    <source>
        <dbReference type="ARBA" id="ARBA00022917"/>
    </source>
</evidence>
<reference evidence="11" key="1">
    <citation type="submission" date="2020-11" db="EMBL/GenBank/DDBJ databases">
        <title>Sequencing the genomes of 1000 actinobacteria strains.</title>
        <authorList>
            <person name="Klenk H.-P."/>
        </authorList>
    </citation>
    <scope>NUCLEOTIDE SEQUENCE</scope>
    <source>
        <strain evidence="11">DSM 45356</strain>
    </source>
</reference>
<evidence type="ECO:0000259" key="9">
    <source>
        <dbReference type="Pfam" id="PF00749"/>
    </source>
</evidence>
<comment type="catalytic activity">
    <reaction evidence="8">
        <text>tRNA(Glu) + L-glutamate + ATP = L-glutamyl-tRNA(Glu) + AMP + diphosphate</text>
        <dbReference type="Rhea" id="RHEA:23540"/>
        <dbReference type="Rhea" id="RHEA-COMP:9663"/>
        <dbReference type="Rhea" id="RHEA-COMP:9680"/>
        <dbReference type="ChEBI" id="CHEBI:29985"/>
        <dbReference type="ChEBI" id="CHEBI:30616"/>
        <dbReference type="ChEBI" id="CHEBI:33019"/>
        <dbReference type="ChEBI" id="CHEBI:78442"/>
        <dbReference type="ChEBI" id="CHEBI:78520"/>
        <dbReference type="ChEBI" id="CHEBI:456215"/>
        <dbReference type="EC" id="6.1.1.17"/>
    </reaction>
</comment>
<comment type="caution">
    <text evidence="11">The sequence shown here is derived from an EMBL/GenBank/DDBJ whole genome shotgun (WGS) entry which is preliminary data.</text>
</comment>
<keyword evidence="12" id="KW-1185">Reference proteome</keyword>
<dbReference type="InterPro" id="IPR000924">
    <property type="entry name" value="Glu/Gln-tRNA-synth"/>
</dbReference>
<dbReference type="RefSeq" id="WP_197007517.1">
    <property type="nucleotide sequence ID" value="NZ_BONS01000019.1"/>
</dbReference>
<dbReference type="NCBIfam" id="TIGR00464">
    <property type="entry name" value="gltX_bact"/>
    <property type="match status" value="1"/>
</dbReference>
<evidence type="ECO:0000256" key="7">
    <source>
        <dbReference type="ARBA" id="ARBA00023146"/>
    </source>
</evidence>
<dbReference type="Gene3D" id="3.40.50.620">
    <property type="entry name" value="HUPs"/>
    <property type="match status" value="1"/>
</dbReference>
<dbReference type="GO" id="GO:0000049">
    <property type="term" value="F:tRNA binding"/>
    <property type="evidence" value="ECO:0007669"/>
    <property type="project" value="InterPro"/>
</dbReference>
<dbReference type="EMBL" id="JADOUF010000001">
    <property type="protein sequence ID" value="MBG6141036.1"/>
    <property type="molecule type" value="Genomic_DNA"/>
</dbReference>
<comment type="subunit">
    <text evidence="8">Monomer.</text>
</comment>
<evidence type="ECO:0000256" key="5">
    <source>
        <dbReference type="ARBA" id="ARBA00022840"/>
    </source>
</evidence>
<dbReference type="Pfam" id="PF19269">
    <property type="entry name" value="Anticodon_2"/>
    <property type="match status" value="1"/>
</dbReference>
<dbReference type="PANTHER" id="PTHR43311">
    <property type="entry name" value="GLUTAMATE--TRNA LIGASE"/>
    <property type="match status" value="1"/>
</dbReference>